<dbReference type="PROSITE" id="PS50109">
    <property type="entry name" value="HIS_KIN"/>
    <property type="match status" value="1"/>
</dbReference>
<keyword evidence="7 14" id="KW-0812">Transmembrane</keyword>
<keyword evidence="8" id="KW-0547">Nucleotide-binding</keyword>
<dbReference type="InterPro" id="IPR036890">
    <property type="entry name" value="HATPase_C_sf"/>
</dbReference>
<feature type="transmembrane region" description="Helical" evidence="14">
    <location>
        <begin position="37"/>
        <end position="57"/>
    </location>
</feature>
<keyword evidence="10" id="KW-0067">ATP-binding</keyword>
<dbReference type="InterPro" id="IPR004358">
    <property type="entry name" value="Sig_transdc_His_kin-like_C"/>
</dbReference>
<keyword evidence="4" id="KW-1003">Cell membrane</keyword>
<evidence type="ECO:0000256" key="12">
    <source>
        <dbReference type="ARBA" id="ARBA00023012"/>
    </source>
</evidence>
<dbReference type="GO" id="GO:0005886">
    <property type="term" value="C:plasma membrane"/>
    <property type="evidence" value="ECO:0007669"/>
    <property type="project" value="UniProtKB-SubCell"/>
</dbReference>
<dbReference type="PANTHER" id="PTHR43065:SF46">
    <property type="entry name" value="C4-DICARBOXYLATE TRANSPORT SENSOR PROTEIN DCTB"/>
    <property type="match status" value="1"/>
</dbReference>
<dbReference type="Proteomes" id="UP000679749">
    <property type="component" value="Unassembled WGS sequence"/>
</dbReference>
<protein>
    <recommendedName>
        <fullName evidence="3">histidine kinase</fullName>
        <ecNumber evidence="3">2.7.13.3</ecNumber>
    </recommendedName>
</protein>
<organism evidence="16 17">
    <name type="scientific">Neobacillus rhizophilus</name>
    <dbReference type="NCBI Taxonomy" id="2833579"/>
    <lineage>
        <taxon>Bacteria</taxon>
        <taxon>Bacillati</taxon>
        <taxon>Bacillota</taxon>
        <taxon>Bacilli</taxon>
        <taxon>Bacillales</taxon>
        <taxon>Bacillaceae</taxon>
        <taxon>Neobacillus</taxon>
    </lineage>
</organism>
<sequence>MINESSNMLFNLLVIIIAMIVHQFWNESKPESPFVKKYGILATYGIAILFCMVFSFYKDNGLNFDLRRIPLWLGTLYGGPFIGFLLAIETIFIRIIQGGPGILGSIISTVSLFLIGHFVRPIYFRLKTFNKVFLAAGINMLFSVIVLFYGSDHLIQSDTINFSINYLIVNLLGIILVSLSEEAIRKNYRKRMELFQAARLETVSHLAAAVNHEVKNPLTTARGMVQLLKYDQTMPQEKRDLLFQLALDEIDRVDRVVTDYLTFARPYPNQMEKMDIEVSIKEAVSIMEPYANQYNVQISNHHSSCQCYVLGEPAKMVQALGNILKNSIEAIPNGGDITIKTDLKDRECHIRILDNGIGMSREVLERLGEPYFTMTGNGTGLGMMVVYRIIESMNGKIKIHSSPGKGTEVILSLPAILG</sequence>
<evidence type="ECO:0000256" key="1">
    <source>
        <dbReference type="ARBA" id="ARBA00000085"/>
    </source>
</evidence>
<evidence type="ECO:0000256" key="2">
    <source>
        <dbReference type="ARBA" id="ARBA00004651"/>
    </source>
</evidence>
<keyword evidence="17" id="KW-1185">Reference proteome</keyword>
<evidence type="ECO:0000256" key="4">
    <source>
        <dbReference type="ARBA" id="ARBA00022475"/>
    </source>
</evidence>
<dbReference type="PRINTS" id="PR00344">
    <property type="entry name" value="BCTRLSENSOR"/>
</dbReference>
<keyword evidence="5" id="KW-0597">Phosphoprotein</keyword>
<evidence type="ECO:0000256" key="3">
    <source>
        <dbReference type="ARBA" id="ARBA00012438"/>
    </source>
</evidence>
<evidence type="ECO:0000256" key="7">
    <source>
        <dbReference type="ARBA" id="ARBA00022692"/>
    </source>
</evidence>
<evidence type="ECO:0000256" key="6">
    <source>
        <dbReference type="ARBA" id="ARBA00022679"/>
    </source>
</evidence>
<evidence type="ECO:0000256" key="11">
    <source>
        <dbReference type="ARBA" id="ARBA00022989"/>
    </source>
</evidence>
<keyword evidence="13 14" id="KW-0472">Membrane</keyword>
<comment type="caution">
    <text evidence="16">The sequence shown here is derived from an EMBL/GenBank/DDBJ whole genome shotgun (WGS) entry which is preliminary data.</text>
</comment>
<dbReference type="InterPro" id="IPR003594">
    <property type="entry name" value="HATPase_dom"/>
</dbReference>
<evidence type="ECO:0000256" key="13">
    <source>
        <dbReference type="ARBA" id="ARBA00023136"/>
    </source>
</evidence>
<dbReference type="Pfam" id="PF07694">
    <property type="entry name" value="5TM-5TMR_LYT"/>
    <property type="match status" value="1"/>
</dbReference>
<dbReference type="Pfam" id="PF02518">
    <property type="entry name" value="HATPase_c"/>
    <property type="match status" value="1"/>
</dbReference>
<dbReference type="InterPro" id="IPR003661">
    <property type="entry name" value="HisK_dim/P_dom"/>
</dbReference>
<dbReference type="GO" id="GO:0071555">
    <property type="term" value="P:cell wall organization"/>
    <property type="evidence" value="ECO:0007669"/>
    <property type="project" value="InterPro"/>
</dbReference>
<keyword evidence="11 14" id="KW-1133">Transmembrane helix</keyword>
<dbReference type="InterPro" id="IPR036097">
    <property type="entry name" value="HisK_dim/P_sf"/>
</dbReference>
<accession>A0A942U2S2</accession>
<evidence type="ECO:0000256" key="14">
    <source>
        <dbReference type="SAM" id="Phobius"/>
    </source>
</evidence>
<dbReference type="SUPFAM" id="SSF55874">
    <property type="entry name" value="ATPase domain of HSP90 chaperone/DNA topoisomerase II/histidine kinase"/>
    <property type="match status" value="1"/>
</dbReference>
<dbReference type="RefSeq" id="WP_213116250.1">
    <property type="nucleotide sequence ID" value="NZ_JAGYPF010000001.1"/>
</dbReference>
<proteinExistence type="predicted"/>
<dbReference type="SMART" id="SM00387">
    <property type="entry name" value="HATPase_c"/>
    <property type="match status" value="1"/>
</dbReference>
<dbReference type="Gene3D" id="3.30.565.10">
    <property type="entry name" value="Histidine kinase-like ATPase, C-terminal domain"/>
    <property type="match status" value="1"/>
</dbReference>
<keyword evidence="12" id="KW-0902">Two-component regulatory system</keyword>
<dbReference type="AlphaFoldDB" id="A0A942U2S2"/>
<feature type="transmembrane region" description="Helical" evidence="14">
    <location>
        <begin position="132"/>
        <end position="151"/>
    </location>
</feature>
<dbReference type="SUPFAM" id="SSF47384">
    <property type="entry name" value="Homodimeric domain of signal transducing histidine kinase"/>
    <property type="match status" value="1"/>
</dbReference>
<dbReference type="GO" id="GO:0005524">
    <property type="term" value="F:ATP binding"/>
    <property type="evidence" value="ECO:0007669"/>
    <property type="project" value="UniProtKB-KW"/>
</dbReference>
<feature type="transmembrane region" description="Helical" evidence="14">
    <location>
        <begin position="163"/>
        <end position="184"/>
    </location>
</feature>
<comment type="subcellular location">
    <subcellularLocation>
        <location evidence="2">Cell membrane</location>
        <topology evidence="2">Multi-pass membrane protein</topology>
    </subcellularLocation>
</comment>
<feature type="transmembrane region" description="Helical" evidence="14">
    <location>
        <begin position="69"/>
        <end position="96"/>
    </location>
</feature>
<evidence type="ECO:0000256" key="5">
    <source>
        <dbReference type="ARBA" id="ARBA00022553"/>
    </source>
</evidence>
<reference evidence="16" key="1">
    <citation type="submission" date="2021-05" db="EMBL/GenBank/DDBJ databases">
        <title>Novel Bacillus species.</title>
        <authorList>
            <person name="Liu G."/>
        </authorList>
    </citation>
    <scope>NUCLEOTIDE SEQUENCE</scope>
    <source>
        <strain evidence="16">FJAT-49825</strain>
    </source>
</reference>
<dbReference type="InterPro" id="IPR011620">
    <property type="entry name" value="Sig_transdc_His_kinase_LytS_TM"/>
</dbReference>
<feature type="transmembrane region" description="Helical" evidence="14">
    <location>
        <begin position="7"/>
        <end position="25"/>
    </location>
</feature>
<dbReference type="CDD" id="cd00082">
    <property type="entry name" value="HisKA"/>
    <property type="match status" value="1"/>
</dbReference>
<dbReference type="PANTHER" id="PTHR43065">
    <property type="entry name" value="SENSOR HISTIDINE KINASE"/>
    <property type="match status" value="1"/>
</dbReference>
<evidence type="ECO:0000256" key="9">
    <source>
        <dbReference type="ARBA" id="ARBA00022777"/>
    </source>
</evidence>
<dbReference type="SMART" id="SM00388">
    <property type="entry name" value="HisKA"/>
    <property type="match status" value="1"/>
</dbReference>
<dbReference type="Pfam" id="PF00512">
    <property type="entry name" value="HisKA"/>
    <property type="match status" value="1"/>
</dbReference>
<comment type="catalytic activity">
    <reaction evidence="1">
        <text>ATP + protein L-histidine = ADP + protein N-phospho-L-histidine.</text>
        <dbReference type="EC" id="2.7.13.3"/>
    </reaction>
</comment>
<evidence type="ECO:0000256" key="8">
    <source>
        <dbReference type="ARBA" id="ARBA00022741"/>
    </source>
</evidence>
<dbReference type="EC" id="2.7.13.3" evidence="3"/>
<feature type="transmembrane region" description="Helical" evidence="14">
    <location>
        <begin position="102"/>
        <end position="120"/>
    </location>
</feature>
<evidence type="ECO:0000313" key="16">
    <source>
        <dbReference type="EMBL" id="MBS4211762.1"/>
    </source>
</evidence>
<name>A0A942U2S2_9BACI</name>
<keyword evidence="6" id="KW-0808">Transferase</keyword>
<evidence type="ECO:0000313" key="17">
    <source>
        <dbReference type="Proteomes" id="UP000679749"/>
    </source>
</evidence>
<gene>
    <name evidence="16" type="ORF">KHA99_04725</name>
</gene>
<feature type="domain" description="Histidine kinase" evidence="15">
    <location>
        <begin position="209"/>
        <end position="417"/>
    </location>
</feature>
<keyword evidence="9" id="KW-0418">Kinase</keyword>
<dbReference type="EMBL" id="JAGYPF010000001">
    <property type="protein sequence ID" value="MBS4211762.1"/>
    <property type="molecule type" value="Genomic_DNA"/>
</dbReference>
<evidence type="ECO:0000256" key="10">
    <source>
        <dbReference type="ARBA" id="ARBA00022840"/>
    </source>
</evidence>
<evidence type="ECO:0000259" key="15">
    <source>
        <dbReference type="PROSITE" id="PS50109"/>
    </source>
</evidence>
<dbReference type="InterPro" id="IPR005467">
    <property type="entry name" value="His_kinase_dom"/>
</dbReference>
<dbReference type="Gene3D" id="1.10.287.130">
    <property type="match status" value="1"/>
</dbReference>
<dbReference type="GO" id="GO:0000155">
    <property type="term" value="F:phosphorelay sensor kinase activity"/>
    <property type="evidence" value="ECO:0007669"/>
    <property type="project" value="InterPro"/>
</dbReference>